<name>A0A5J4FET6_MICAE</name>
<dbReference type="EMBL" id="BJKP01000092">
    <property type="protein sequence ID" value="GEA29058.1"/>
    <property type="molecule type" value="Genomic_DNA"/>
</dbReference>
<dbReference type="AlphaFoldDB" id="A0A5J4FET6"/>
<dbReference type="Proteomes" id="UP000376575">
    <property type="component" value="Unassembled WGS sequence"/>
</dbReference>
<feature type="compositionally biased region" description="Basic residues" evidence="1">
    <location>
        <begin position="139"/>
        <end position="154"/>
    </location>
</feature>
<evidence type="ECO:0000313" key="3">
    <source>
        <dbReference type="Proteomes" id="UP000376575"/>
    </source>
</evidence>
<accession>A0A5J4FET6</accession>
<gene>
    <name evidence="2" type="ORF">MiAbW_03640</name>
</gene>
<sequence>MRLNQFGWLACLNRCSPCGNFGRFINDVLTSITGIARALQRLHWTLPKLSTPEQGQSGRDLMPLLTWQLWLAREIVQDNPLPWQKPLPQNSLTPGRVPQGFGAILAVIGTPACFPKTRGKSQGWPKGKKRTPKIPYPTVKKRYSAPPKSKKTAS</sequence>
<feature type="region of interest" description="Disordered" evidence="1">
    <location>
        <begin position="117"/>
        <end position="154"/>
    </location>
</feature>
<evidence type="ECO:0000256" key="1">
    <source>
        <dbReference type="SAM" id="MobiDB-lite"/>
    </source>
</evidence>
<reference evidence="2 3" key="1">
    <citation type="journal article" date="2019" name="FEMS Microbiol. Lett.">
        <title>A novel salt-tolerant genotype illuminates the sucrose gene evolution in freshwater bloom-forming cyanobacterium Microcystis aeruginosa.</title>
        <authorList>
            <person name="Tanabe Y."/>
            <person name="Yamaguchi H."/>
            <person name="Sano T."/>
            <person name="Kawachi M."/>
        </authorList>
    </citation>
    <scope>NUCLEOTIDE SEQUENCE [LARGE SCALE GENOMIC DNA]</scope>
    <source>
        <strain evidence="2 3">NIES-4325</strain>
    </source>
</reference>
<protein>
    <submittedName>
        <fullName evidence="2">Uncharacterized protein</fullName>
    </submittedName>
</protein>
<evidence type="ECO:0000313" key="2">
    <source>
        <dbReference type="EMBL" id="GEA29058.1"/>
    </source>
</evidence>
<comment type="caution">
    <text evidence="2">The sequence shown here is derived from an EMBL/GenBank/DDBJ whole genome shotgun (WGS) entry which is preliminary data.</text>
</comment>
<proteinExistence type="predicted"/>
<organism evidence="2 3">
    <name type="scientific">Microcystis aeruginosa NIES-4325</name>
    <dbReference type="NCBI Taxonomy" id="2569534"/>
    <lineage>
        <taxon>Bacteria</taxon>
        <taxon>Bacillati</taxon>
        <taxon>Cyanobacteriota</taxon>
        <taxon>Cyanophyceae</taxon>
        <taxon>Oscillatoriophycideae</taxon>
        <taxon>Chroococcales</taxon>
        <taxon>Microcystaceae</taxon>
        <taxon>Microcystis</taxon>
    </lineage>
</organism>